<dbReference type="InterPro" id="IPR004888">
    <property type="entry name" value="Glycoside_hydrolase_63"/>
</dbReference>
<dbReference type="Gene3D" id="1.50.10.10">
    <property type="match status" value="2"/>
</dbReference>
<sequence>MASGGRTWAFVFANGTMVVQGKLPDQFEELNAEGGIKFRWKRVSGSPPAVVELRDEGRRLSMRIETARAVLRPDGGEWAEFNQTEGGSHGSWRNIKRGGDALVTSGAEQQPTAFKFDCGGGVLASASVSSVVWSEFDACGSPKPFRFHQLSAQRVSEGNWELLLHDQERGCCMRLVAGSAGLFWPPKAAGGAAHTVLAASDFQSFAPRHGCSSTGRFVSTESAPSVALLLGQSPDLAERLEPIERPAISWTFACQPETYLSIYARDPTAATRNPFRDRALRLQHDPEAAAPLLTVPAMADVRGSLPAPHWPANPAAIACYWRVWDLAFRNLTARKVPDSVTSRSRVVGIPFPFADTAFSDCLFMWDSVFILSFARYGRRACDLWQGTMDNFYATALQDGFISKELRMSGHFQYHPHDPCSTGPNVLAWSEWDHYRATGDLDRLADVFWPLVAYHRWTRSNRTWQNGTYWSTGLGCGMDNIPRADREVTLNQDLFADPGPDDAGPAAAARPAAPAAAAAAAPSAAAAAPAAAAGGAAAAAGAASAVAHAGPTGAHDVCSDVTLNCPWLSHGHLSWVDATAQALLSAECIIAIAGELHAKRPSAGVSPALLPDMHSECGRLMAWLQERSWDPRTALFHDVDAHGRRTPVMHVGGFWPLVAGAATAGTARQLHRAGTTPLAPPDAPSVGTTASLLRAATAGAAKSHAAGAGLHDSHSDTAEADSVPKPPPVVPAPCPRPRSFRAASRPGGRIVSPTAAQTAAAAAAEMASALATPPLGPTPSGVVPIPPPDSPLGSPAASTPASSAAAAHRSPTFAPLPSSAAPAAGPRSRAAVPANRSDSDVGIGTALLRDAELLAAASAPSSATQSPGASGAPDPEAATSAAATCRPALRQAAPVPLAGLNMPASQVLSLPSARRMAELLHDPAAFGTPTAVPSLVASDRCFDPTGGYWRGGVWSPTTYMVLRGLRRAGLSADEHAVALRHCRAVWEAFEATGTVHENYSPVAATAGRPAKGDFVGWSGLGPVAILIESVFGITADWPSRTVVWVVHLTDEFGVDKLPLGTSDHASFRCRARSSVTDGPSITVQSSCEFTLVVRWPAGEAPCAGERIRTVRVVKGENAVTCD</sequence>
<evidence type="ECO:0000256" key="2">
    <source>
        <dbReference type="ARBA" id="ARBA00022801"/>
    </source>
</evidence>
<dbReference type="GO" id="GO:0006487">
    <property type="term" value="P:protein N-linked glycosylation"/>
    <property type="evidence" value="ECO:0007669"/>
    <property type="project" value="TreeGrafter"/>
</dbReference>
<dbReference type="SUPFAM" id="SSF48208">
    <property type="entry name" value="Six-hairpin glycosidases"/>
    <property type="match status" value="2"/>
</dbReference>
<dbReference type="PANTHER" id="PTHR10412">
    <property type="entry name" value="MANNOSYL-OLIGOSACCHARIDE GLUCOSIDASE"/>
    <property type="match status" value="1"/>
</dbReference>
<comment type="similarity">
    <text evidence="1">Belongs to the glycosyl hydrolase 63 family.</text>
</comment>
<dbReference type="OrthoDB" id="10652210at2759"/>
<keyword evidence="2" id="KW-0378">Hydrolase</keyword>
<keyword evidence="3" id="KW-0326">Glycosidase</keyword>
<reference evidence="6 7" key="1">
    <citation type="submission" date="2019-07" db="EMBL/GenBank/DDBJ databases">
        <title>Genomes of Cafeteria roenbergensis.</title>
        <authorList>
            <person name="Fischer M.G."/>
            <person name="Hackl T."/>
            <person name="Roman M."/>
        </authorList>
    </citation>
    <scope>NUCLEOTIDE SEQUENCE [LARGE SCALE GENOMIC DNA]</scope>
    <source>
        <strain evidence="6 7">E4-10P</strain>
    </source>
</reference>
<dbReference type="Pfam" id="PF22422">
    <property type="entry name" value="MGH1-like_GH"/>
    <property type="match status" value="2"/>
</dbReference>
<evidence type="ECO:0000256" key="4">
    <source>
        <dbReference type="SAM" id="MobiDB-lite"/>
    </source>
</evidence>
<accession>A0A5A8EI66</accession>
<organism evidence="6 7">
    <name type="scientific">Cafeteria roenbergensis</name>
    <name type="common">Marine flagellate</name>
    <dbReference type="NCBI Taxonomy" id="33653"/>
    <lineage>
        <taxon>Eukaryota</taxon>
        <taxon>Sar</taxon>
        <taxon>Stramenopiles</taxon>
        <taxon>Bigyra</taxon>
        <taxon>Opalozoa</taxon>
        <taxon>Bicosoecida</taxon>
        <taxon>Cafeteriaceae</taxon>
        <taxon>Cafeteria</taxon>
    </lineage>
</organism>
<feature type="region of interest" description="Disordered" evidence="4">
    <location>
        <begin position="667"/>
        <end position="686"/>
    </location>
</feature>
<dbReference type="Proteomes" id="UP000322899">
    <property type="component" value="Unassembled WGS sequence"/>
</dbReference>
<dbReference type="InterPro" id="IPR054491">
    <property type="entry name" value="MGH1-like_GH"/>
</dbReference>
<feature type="domain" description="Mannosylglycerate hydrolase MGH1-like glycoside hydrolase" evidence="5">
    <location>
        <begin position="910"/>
        <end position="1004"/>
    </location>
</feature>
<evidence type="ECO:0000313" key="6">
    <source>
        <dbReference type="EMBL" id="KAA0176974.1"/>
    </source>
</evidence>
<feature type="region of interest" description="Disordered" evidence="4">
    <location>
        <begin position="702"/>
        <end position="755"/>
    </location>
</feature>
<gene>
    <name evidence="6" type="ORF">FNF27_01304</name>
</gene>
<dbReference type="AlphaFoldDB" id="A0A5A8EI66"/>
<feature type="region of interest" description="Disordered" evidence="4">
    <location>
        <begin position="857"/>
        <end position="882"/>
    </location>
</feature>
<dbReference type="PANTHER" id="PTHR10412:SF11">
    <property type="entry name" value="MANNOSYL-OLIGOSACCHARIDE GLUCOSIDASE"/>
    <property type="match status" value="1"/>
</dbReference>
<dbReference type="GO" id="GO:0005789">
    <property type="term" value="C:endoplasmic reticulum membrane"/>
    <property type="evidence" value="ECO:0007669"/>
    <property type="project" value="TreeGrafter"/>
</dbReference>
<dbReference type="EMBL" id="VLTO01000005">
    <property type="protein sequence ID" value="KAA0176974.1"/>
    <property type="molecule type" value="Genomic_DNA"/>
</dbReference>
<feature type="compositionally biased region" description="Low complexity" evidence="4">
    <location>
        <begin position="770"/>
        <end position="782"/>
    </location>
</feature>
<evidence type="ECO:0000256" key="3">
    <source>
        <dbReference type="ARBA" id="ARBA00023295"/>
    </source>
</evidence>
<evidence type="ECO:0000259" key="5">
    <source>
        <dbReference type="Pfam" id="PF22422"/>
    </source>
</evidence>
<dbReference type="InterPro" id="IPR008928">
    <property type="entry name" value="6-hairpin_glycosidase_sf"/>
</dbReference>
<feature type="region of interest" description="Disordered" evidence="4">
    <location>
        <begin position="770"/>
        <end position="838"/>
    </location>
</feature>
<feature type="domain" description="Mannosylglycerate hydrolase MGH1-like glycoside hydrolase" evidence="5">
    <location>
        <begin position="415"/>
        <end position="672"/>
    </location>
</feature>
<comment type="caution">
    <text evidence="6">The sequence shown here is derived from an EMBL/GenBank/DDBJ whole genome shotgun (WGS) entry which is preliminary data.</text>
</comment>
<dbReference type="GO" id="GO:0009311">
    <property type="term" value="P:oligosaccharide metabolic process"/>
    <property type="evidence" value="ECO:0007669"/>
    <property type="project" value="InterPro"/>
</dbReference>
<proteinExistence type="inferred from homology"/>
<dbReference type="InterPro" id="IPR012341">
    <property type="entry name" value="6hp_glycosidase-like_sf"/>
</dbReference>
<feature type="compositionally biased region" description="Pro residues" evidence="4">
    <location>
        <begin position="723"/>
        <end position="735"/>
    </location>
</feature>
<evidence type="ECO:0000313" key="7">
    <source>
        <dbReference type="Proteomes" id="UP000322899"/>
    </source>
</evidence>
<name>A0A5A8EI66_CAFRO</name>
<evidence type="ECO:0000256" key="1">
    <source>
        <dbReference type="ARBA" id="ARBA00010833"/>
    </source>
</evidence>
<dbReference type="GO" id="GO:0004573">
    <property type="term" value="F:Glc3Man9GlcNAc2 oligosaccharide glucosidase activity"/>
    <property type="evidence" value="ECO:0007669"/>
    <property type="project" value="InterPro"/>
</dbReference>
<feature type="compositionally biased region" description="Low complexity" evidence="4">
    <location>
        <begin position="790"/>
        <end position="833"/>
    </location>
</feature>
<protein>
    <recommendedName>
        <fullName evidence="5">Mannosylglycerate hydrolase MGH1-like glycoside hydrolase domain-containing protein</fullName>
    </recommendedName>
</protein>